<protein>
    <submittedName>
        <fullName evidence="1">Uncharacterized protein</fullName>
    </submittedName>
</protein>
<reference evidence="2" key="1">
    <citation type="journal article" date="2013" name="Science">
        <title>The Amborella genome and the evolution of flowering plants.</title>
        <authorList>
            <consortium name="Amborella Genome Project"/>
        </authorList>
    </citation>
    <scope>NUCLEOTIDE SEQUENCE [LARGE SCALE GENOMIC DNA]</scope>
</reference>
<sequence length="106" mass="11512">MHYLLESRFVVKTSGDDLTQKKGHGGKTFWLSLIWCLGISLDWTDQPSGGCLNLPKVGELGSGCGGQVLKARYLHPRTIELHSFKGGPALCKACGSVFGDTPNKHR</sequence>
<keyword evidence="2" id="KW-1185">Reference proteome</keyword>
<dbReference type="Proteomes" id="UP000017836">
    <property type="component" value="Unassembled WGS sequence"/>
</dbReference>
<accession>U5CYW8</accession>
<proteinExistence type="predicted"/>
<dbReference type="EMBL" id="KI392503">
    <property type="protein sequence ID" value="ERN15374.1"/>
    <property type="molecule type" value="Genomic_DNA"/>
</dbReference>
<evidence type="ECO:0000313" key="1">
    <source>
        <dbReference type="EMBL" id="ERN15374.1"/>
    </source>
</evidence>
<dbReference type="Gramene" id="ERN15374">
    <property type="protein sequence ID" value="ERN15374"/>
    <property type="gene ID" value="AMTR_s00036p00181270"/>
</dbReference>
<gene>
    <name evidence="1" type="ORF">AMTR_s00036p00181270</name>
</gene>
<name>U5CYW8_AMBTC</name>
<dbReference type="HOGENOM" id="CLU_2226768_0_0_1"/>
<evidence type="ECO:0000313" key="2">
    <source>
        <dbReference type="Proteomes" id="UP000017836"/>
    </source>
</evidence>
<dbReference type="AlphaFoldDB" id="U5CYW8"/>
<organism evidence="1 2">
    <name type="scientific">Amborella trichopoda</name>
    <dbReference type="NCBI Taxonomy" id="13333"/>
    <lineage>
        <taxon>Eukaryota</taxon>
        <taxon>Viridiplantae</taxon>
        <taxon>Streptophyta</taxon>
        <taxon>Embryophyta</taxon>
        <taxon>Tracheophyta</taxon>
        <taxon>Spermatophyta</taxon>
        <taxon>Magnoliopsida</taxon>
        <taxon>Amborellales</taxon>
        <taxon>Amborellaceae</taxon>
        <taxon>Amborella</taxon>
    </lineage>
</organism>